<dbReference type="InterPro" id="IPR034136">
    <property type="entry name" value="TOPRIM_Topo6A/Spo11"/>
</dbReference>
<evidence type="ECO:0000256" key="7">
    <source>
        <dbReference type="ARBA" id="ARBA00022842"/>
    </source>
</evidence>
<evidence type="ECO:0000256" key="11">
    <source>
        <dbReference type="ARBA" id="ARBA00023242"/>
    </source>
</evidence>
<dbReference type="InterPro" id="IPR036388">
    <property type="entry name" value="WH-like_DNA-bd_sf"/>
</dbReference>
<dbReference type="GO" id="GO:0000228">
    <property type="term" value="C:nuclear chromosome"/>
    <property type="evidence" value="ECO:0007669"/>
    <property type="project" value="TreeGrafter"/>
</dbReference>
<evidence type="ECO:0000313" key="15">
    <source>
        <dbReference type="EMBL" id="CAG5115810.1"/>
    </source>
</evidence>
<evidence type="ECO:0000259" key="14">
    <source>
        <dbReference type="Pfam" id="PF21180"/>
    </source>
</evidence>
<dbReference type="PRINTS" id="PR01551">
    <property type="entry name" value="SPO11HOMOLOG"/>
</dbReference>
<dbReference type="PRINTS" id="PR01550">
    <property type="entry name" value="TOP6AFAMILY"/>
</dbReference>
<dbReference type="Proteomes" id="UP000678393">
    <property type="component" value="Unassembled WGS sequence"/>
</dbReference>
<comment type="caution">
    <text evidence="15">The sequence shown here is derived from an EMBL/GenBank/DDBJ whole genome shotgun (WGS) entry which is preliminary data.</text>
</comment>
<dbReference type="GO" id="GO:0000706">
    <property type="term" value="P:meiotic DNA double-strand break processing"/>
    <property type="evidence" value="ECO:0007669"/>
    <property type="project" value="TreeGrafter"/>
</dbReference>
<comment type="subcellular location">
    <subcellularLocation>
        <location evidence="3">Nucleus</location>
    </subcellularLocation>
</comment>
<gene>
    <name evidence="15" type="ORF">CUNI_LOCUS1368</name>
</gene>
<dbReference type="GO" id="GO:0042138">
    <property type="term" value="P:meiotic DNA double-strand break formation"/>
    <property type="evidence" value="ECO:0007669"/>
    <property type="project" value="InterPro"/>
</dbReference>
<evidence type="ECO:0000256" key="4">
    <source>
        <dbReference type="ARBA" id="ARBA00006559"/>
    </source>
</evidence>
<dbReference type="PANTHER" id="PTHR10848:SF0">
    <property type="entry name" value="MEIOTIC RECOMBINATION PROTEIN SPO11"/>
    <property type="match status" value="1"/>
</dbReference>
<dbReference type="GO" id="GO:0003677">
    <property type="term" value="F:DNA binding"/>
    <property type="evidence" value="ECO:0007669"/>
    <property type="project" value="UniProtKB-UniRule"/>
</dbReference>
<evidence type="ECO:0000256" key="1">
    <source>
        <dbReference type="ARBA" id="ARBA00000185"/>
    </source>
</evidence>
<dbReference type="InterPro" id="IPR013049">
    <property type="entry name" value="Spo11/TopoVI_A_N"/>
</dbReference>
<feature type="domain" description="Topoisomerase 6 subunit A/Spo11 TOPRIM" evidence="14">
    <location>
        <begin position="191"/>
        <end position="362"/>
    </location>
</feature>
<keyword evidence="6" id="KW-0479">Metal-binding</keyword>
<accession>A0A8S3YLA3</accession>
<dbReference type="GO" id="GO:0046872">
    <property type="term" value="F:metal ion binding"/>
    <property type="evidence" value="ECO:0007669"/>
    <property type="project" value="UniProtKB-KW"/>
</dbReference>
<dbReference type="InterPro" id="IPR036078">
    <property type="entry name" value="Spo11/TopoVI_A_sf"/>
</dbReference>
<dbReference type="AlphaFoldDB" id="A0A8S3YLA3"/>
<dbReference type="Pfam" id="PF04406">
    <property type="entry name" value="TP6A_N"/>
    <property type="match status" value="1"/>
</dbReference>
<protein>
    <recommendedName>
        <fullName evidence="5">DNA topoisomerase (ATP-hydrolyzing)</fullName>
        <ecNumber evidence="5">5.6.2.2</ecNumber>
    </recommendedName>
</protein>
<evidence type="ECO:0000256" key="3">
    <source>
        <dbReference type="ARBA" id="ARBA00004123"/>
    </source>
</evidence>
<dbReference type="Pfam" id="PF21180">
    <property type="entry name" value="TOP6A-Spo11_Toprim"/>
    <property type="match status" value="1"/>
</dbReference>
<dbReference type="EC" id="5.6.2.2" evidence="5"/>
<dbReference type="SUPFAM" id="SSF56726">
    <property type="entry name" value="DNA topoisomerase IV, alpha subunit"/>
    <property type="match status" value="1"/>
</dbReference>
<evidence type="ECO:0000256" key="5">
    <source>
        <dbReference type="ARBA" id="ARBA00012895"/>
    </source>
</evidence>
<dbReference type="EMBL" id="CAJHNH020000167">
    <property type="protein sequence ID" value="CAG5115810.1"/>
    <property type="molecule type" value="Genomic_DNA"/>
</dbReference>
<keyword evidence="16" id="KW-1185">Reference proteome</keyword>
<dbReference type="PANTHER" id="PTHR10848">
    <property type="entry name" value="MEIOTIC RECOMBINATION PROTEIN SPO11"/>
    <property type="match status" value="1"/>
</dbReference>
<sequence length="371" mass="42466">MFLSTQKKLIESTQNKDILCKIEDVCLQVIISLTQNKTPELVFPRHSDWNQLKFKETVVIDTSSDNVPMTKVKLDSPQSVKKFATMLKILNIIYTLIQEDRFCTKRDIFYQYPDLYQRQSSVDLIIDDIACMLKIPRWQLHILATSKGLVAGNLQFEDAKGTQIDCQHATQGVQIAAHTKDMQNIQTQANFVLVVEKDATFQKLMSSNFCQKMAPCILITGKGFPDNGTRLMLKQLWMTFKLPIFLLVDADPHGIEIMAVYKYGSKRQAYDNIHLAVPTIEWIGILPEDIHRLHIPESALSAMSDRDLQKCVSLKRRPYFCHDETMLAQIDLLLEIKKKAEIQCLDAVSSHYLCDVYLPSRLSLVMFSTSV</sequence>
<evidence type="ECO:0000259" key="13">
    <source>
        <dbReference type="Pfam" id="PF04406"/>
    </source>
</evidence>
<dbReference type="PROSITE" id="PS52041">
    <property type="entry name" value="TOPO_IIB"/>
    <property type="match status" value="1"/>
</dbReference>
<reference evidence="15" key="1">
    <citation type="submission" date="2021-04" db="EMBL/GenBank/DDBJ databases">
        <authorList>
            <consortium name="Molecular Ecology Group"/>
        </authorList>
    </citation>
    <scope>NUCLEOTIDE SEQUENCE</scope>
</reference>
<dbReference type="CDD" id="cd00223">
    <property type="entry name" value="TOPRIM_TopoIIB_SPO"/>
    <property type="match status" value="1"/>
</dbReference>
<keyword evidence="7" id="KW-0460">Magnesium</keyword>
<feature type="active site" description="O-(5'-phospho-DNA)-tyrosine intermediate" evidence="12">
    <location>
        <position position="110"/>
    </location>
</feature>
<keyword evidence="9 12" id="KW-0238">DNA-binding</keyword>
<evidence type="ECO:0000256" key="8">
    <source>
        <dbReference type="ARBA" id="ARBA00023029"/>
    </source>
</evidence>
<dbReference type="Gene3D" id="3.40.1360.10">
    <property type="match status" value="1"/>
</dbReference>
<evidence type="ECO:0000313" key="16">
    <source>
        <dbReference type="Proteomes" id="UP000678393"/>
    </source>
</evidence>
<dbReference type="Gene3D" id="1.10.10.10">
    <property type="entry name" value="Winged helix-like DNA-binding domain superfamily/Winged helix DNA-binding domain"/>
    <property type="match status" value="1"/>
</dbReference>
<dbReference type="OrthoDB" id="5377392at2759"/>
<evidence type="ECO:0000256" key="9">
    <source>
        <dbReference type="ARBA" id="ARBA00023125"/>
    </source>
</evidence>
<evidence type="ECO:0000256" key="12">
    <source>
        <dbReference type="PROSITE-ProRule" id="PRU01385"/>
    </source>
</evidence>
<dbReference type="GO" id="GO:0003918">
    <property type="term" value="F:DNA topoisomerase type II (double strand cut, ATP-hydrolyzing) activity"/>
    <property type="evidence" value="ECO:0007669"/>
    <property type="project" value="UniProtKB-UniRule"/>
</dbReference>
<comment type="cofactor">
    <cofactor evidence="2">
        <name>Mg(2+)</name>
        <dbReference type="ChEBI" id="CHEBI:18420"/>
    </cofactor>
</comment>
<organism evidence="15 16">
    <name type="scientific">Candidula unifasciata</name>
    <dbReference type="NCBI Taxonomy" id="100452"/>
    <lineage>
        <taxon>Eukaryota</taxon>
        <taxon>Metazoa</taxon>
        <taxon>Spiralia</taxon>
        <taxon>Lophotrochozoa</taxon>
        <taxon>Mollusca</taxon>
        <taxon>Gastropoda</taxon>
        <taxon>Heterobranchia</taxon>
        <taxon>Euthyneura</taxon>
        <taxon>Panpulmonata</taxon>
        <taxon>Eupulmonata</taxon>
        <taxon>Stylommatophora</taxon>
        <taxon>Helicina</taxon>
        <taxon>Helicoidea</taxon>
        <taxon>Geomitridae</taxon>
        <taxon>Candidula</taxon>
    </lineage>
</organism>
<comment type="catalytic activity">
    <reaction evidence="1 12">
        <text>ATP-dependent breakage, passage and rejoining of double-stranded DNA.</text>
        <dbReference type="EC" id="5.6.2.2"/>
    </reaction>
</comment>
<name>A0A8S3YLA3_9EUPU</name>
<dbReference type="GO" id="GO:0007131">
    <property type="term" value="P:reciprocal meiotic recombination"/>
    <property type="evidence" value="ECO:0007669"/>
    <property type="project" value="TreeGrafter"/>
</dbReference>
<dbReference type="InterPro" id="IPR013048">
    <property type="entry name" value="Meiotic_Spo11"/>
</dbReference>
<dbReference type="GO" id="GO:0005524">
    <property type="term" value="F:ATP binding"/>
    <property type="evidence" value="ECO:0007669"/>
    <property type="project" value="InterPro"/>
</dbReference>
<dbReference type="InterPro" id="IPR002815">
    <property type="entry name" value="Spo11/TopoVI_A"/>
</dbReference>
<keyword evidence="8 12" id="KW-0799">Topoisomerase</keyword>
<evidence type="ECO:0000256" key="6">
    <source>
        <dbReference type="ARBA" id="ARBA00022723"/>
    </source>
</evidence>
<evidence type="ECO:0000256" key="10">
    <source>
        <dbReference type="ARBA" id="ARBA00023235"/>
    </source>
</evidence>
<evidence type="ECO:0000256" key="2">
    <source>
        <dbReference type="ARBA" id="ARBA00001946"/>
    </source>
</evidence>
<proteinExistence type="inferred from homology"/>
<feature type="domain" description="Spo11/DNA topoisomerase VI subunit A N-terminal" evidence="13">
    <location>
        <begin position="81"/>
        <end position="142"/>
    </location>
</feature>
<comment type="similarity">
    <text evidence="4 12">Belongs to the TOP6A family.</text>
</comment>
<keyword evidence="10 12" id="KW-0413">Isomerase</keyword>
<keyword evidence="11" id="KW-0539">Nucleus</keyword>